<keyword evidence="3" id="KW-1185">Reference proteome</keyword>
<evidence type="ECO:0000313" key="3">
    <source>
        <dbReference type="Proteomes" id="UP000193642"/>
    </source>
</evidence>
<name>A0A1Y2CZQ6_9FUNG</name>
<dbReference type="PANTHER" id="PTHR44177:SF1">
    <property type="entry name" value="TETRATRICOPEPTIDE REPEAT PROTEIN 8"/>
    <property type="match status" value="1"/>
</dbReference>
<reference evidence="2 3" key="1">
    <citation type="submission" date="2016-07" db="EMBL/GenBank/DDBJ databases">
        <title>Pervasive Adenine N6-methylation of Active Genes in Fungi.</title>
        <authorList>
            <consortium name="DOE Joint Genome Institute"/>
            <person name="Mondo S.J."/>
            <person name="Dannebaum R.O."/>
            <person name="Kuo R.C."/>
            <person name="Labutti K."/>
            <person name="Haridas S."/>
            <person name="Kuo A."/>
            <person name="Salamov A."/>
            <person name="Ahrendt S.R."/>
            <person name="Lipzen A."/>
            <person name="Sullivan W."/>
            <person name="Andreopoulos W.B."/>
            <person name="Clum A."/>
            <person name="Lindquist E."/>
            <person name="Daum C."/>
            <person name="Ramamoorthy G.K."/>
            <person name="Gryganskyi A."/>
            <person name="Culley D."/>
            <person name="Magnuson J.K."/>
            <person name="James T.Y."/>
            <person name="O'Malley M.A."/>
            <person name="Stajich J.E."/>
            <person name="Spatafora J.W."/>
            <person name="Visel A."/>
            <person name="Grigoriev I.V."/>
        </authorList>
    </citation>
    <scope>NUCLEOTIDE SEQUENCE [LARGE SCALE GENOMIC DNA]</scope>
    <source>
        <strain evidence="2 3">JEL800</strain>
    </source>
</reference>
<dbReference type="Gene3D" id="1.25.40.10">
    <property type="entry name" value="Tetratricopeptide repeat domain"/>
    <property type="match status" value="2"/>
</dbReference>
<dbReference type="GO" id="GO:0036064">
    <property type="term" value="C:ciliary basal body"/>
    <property type="evidence" value="ECO:0007669"/>
    <property type="project" value="TreeGrafter"/>
</dbReference>
<sequence length="285" mass="32773">MSKCYIRLKMYRDAERQLKSSLEDQDMLLTRQYLAKVYLQMDQPKMALRVYDAAIQAHPYASAPHVSKARVYELLNDFENSNRVFKEVLQHDECNIEVMSCLAANYFQRDQFDIAERYFRRILQVNGKESCELWNNIGLCGFFSQQFQTSISCFERALSLATNDAETADIWFNISHIAIHVGDFSLCRESLALATTYNPSHGEAWNNLAVVEYIATKNENLAKTYFKTSTGPKSNNHEPFYNLAVVELAQGNIELCVENIDKSLGLTPNHELSQKLKNQLEELLI</sequence>
<dbReference type="GO" id="GO:0097730">
    <property type="term" value="C:non-motile cilium"/>
    <property type="evidence" value="ECO:0007669"/>
    <property type="project" value="TreeGrafter"/>
</dbReference>
<dbReference type="GO" id="GO:0034464">
    <property type="term" value="C:BBSome"/>
    <property type="evidence" value="ECO:0007669"/>
    <property type="project" value="InterPro"/>
</dbReference>
<dbReference type="Pfam" id="PF13181">
    <property type="entry name" value="TPR_8"/>
    <property type="match status" value="2"/>
</dbReference>
<evidence type="ECO:0000313" key="2">
    <source>
        <dbReference type="EMBL" id="ORY52480.1"/>
    </source>
</evidence>
<dbReference type="EMBL" id="MCGO01000003">
    <property type="protein sequence ID" value="ORY52480.1"/>
    <property type="molecule type" value="Genomic_DNA"/>
</dbReference>
<protein>
    <submittedName>
        <fullName evidence="2">TPR-like protein</fullName>
    </submittedName>
</protein>
<evidence type="ECO:0000256" key="1">
    <source>
        <dbReference type="PROSITE-ProRule" id="PRU00339"/>
    </source>
</evidence>
<dbReference type="InterPro" id="IPR011990">
    <property type="entry name" value="TPR-like_helical_dom_sf"/>
</dbReference>
<feature type="repeat" description="TPR" evidence="1">
    <location>
        <begin position="96"/>
        <end position="129"/>
    </location>
</feature>
<dbReference type="SMART" id="SM00028">
    <property type="entry name" value="TPR"/>
    <property type="match status" value="6"/>
</dbReference>
<dbReference type="STRING" id="329046.A0A1Y2CZQ6"/>
<dbReference type="GO" id="GO:1905515">
    <property type="term" value="P:non-motile cilium assembly"/>
    <property type="evidence" value="ECO:0007669"/>
    <property type="project" value="InterPro"/>
</dbReference>
<dbReference type="InterPro" id="IPR019734">
    <property type="entry name" value="TPR_rpt"/>
</dbReference>
<dbReference type="InterPro" id="IPR028796">
    <property type="entry name" value="BBS8"/>
</dbReference>
<dbReference type="SUPFAM" id="SSF48452">
    <property type="entry name" value="TPR-like"/>
    <property type="match status" value="1"/>
</dbReference>
<comment type="caution">
    <text evidence="2">The sequence shown here is derived from an EMBL/GenBank/DDBJ whole genome shotgun (WGS) entry which is preliminary data.</text>
</comment>
<dbReference type="AlphaFoldDB" id="A0A1Y2CZQ6"/>
<dbReference type="Proteomes" id="UP000193642">
    <property type="component" value="Unassembled WGS sequence"/>
</dbReference>
<accession>A0A1Y2CZQ6</accession>
<dbReference type="PROSITE" id="PS50005">
    <property type="entry name" value="TPR"/>
    <property type="match status" value="1"/>
</dbReference>
<dbReference type="PANTHER" id="PTHR44177">
    <property type="entry name" value="TETRATRICOPEPTIDE REPEAT PROTEIN 8"/>
    <property type="match status" value="1"/>
</dbReference>
<proteinExistence type="predicted"/>
<dbReference type="OrthoDB" id="421121at2759"/>
<keyword evidence="1" id="KW-0802">TPR repeat</keyword>
<organism evidence="2 3">
    <name type="scientific">Rhizoclosmatium globosum</name>
    <dbReference type="NCBI Taxonomy" id="329046"/>
    <lineage>
        <taxon>Eukaryota</taxon>
        <taxon>Fungi</taxon>
        <taxon>Fungi incertae sedis</taxon>
        <taxon>Chytridiomycota</taxon>
        <taxon>Chytridiomycota incertae sedis</taxon>
        <taxon>Chytridiomycetes</taxon>
        <taxon>Chytridiales</taxon>
        <taxon>Chytriomycetaceae</taxon>
        <taxon>Rhizoclosmatium</taxon>
    </lineage>
</organism>
<gene>
    <name evidence="2" type="ORF">BCR33DRAFT_318648</name>
</gene>